<accession>A0A835YRJ0</accession>
<sequence>WSGRLRIVQRGKDATIQLTNKTDGKIFAMSRVKEGSVDKASARALVKDSSRYFVLKVESPDGRHAFIGLAFNDRNASFDFNVALQEFQKDVAREAAMEKGGGDLTPKGPAMDFTLKEGEKIKMNIGGAAGRRRAGNTGGGGGGSGGGFLLAPPPGDTPSTR</sequence>
<dbReference type="PANTHER" id="PTHR12847">
    <property type="entry name" value="ATP-BINDING CASSETTE ABC TRANSPORTER-RELATED"/>
    <property type="match status" value="1"/>
</dbReference>
<dbReference type="Gene3D" id="2.30.29.30">
    <property type="entry name" value="Pleckstrin-homology domain (PH domain)/Phosphotyrosine-binding domain (PTB)"/>
    <property type="match status" value="1"/>
</dbReference>
<reference evidence="3" key="1">
    <citation type="submission" date="2021-02" db="EMBL/GenBank/DDBJ databases">
        <title>First Annotated Genome of the Yellow-green Alga Tribonema minus.</title>
        <authorList>
            <person name="Mahan K.M."/>
        </authorList>
    </citation>
    <scope>NUCLEOTIDE SEQUENCE</scope>
    <source>
        <strain evidence="3">UTEX B ZZ1240</strain>
    </source>
</reference>
<feature type="compositionally biased region" description="Gly residues" evidence="1">
    <location>
        <begin position="136"/>
        <end position="148"/>
    </location>
</feature>
<evidence type="ECO:0000256" key="1">
    <source>
        <dbReference type="SAM" id="MobiDB-lite"/>
    </source>
</evidence>
<comment type="caution">
    <text evidence="3">The sequence shown here is derived from an EMBL/GenBank/DDBJ whole genome shotgun (WGS) entry which is preliminary data.</text>
</comment>
<feature type="region of interest" description="Disordered" evidence="1">
    <location>
        <begin position="126"/>
        <end position="161"/>
    </location>
</feature>
<organism evidence="3 4">
    <name type="scientific">Tribonema minus</name>
    <dbReference type="NCBI Taxonomy" id="303371"/>
    <lineage>
        <taxon>Eukaryota</taxon>
        <taxon>Sar</taxon>
        <taxon>Stramenopiles</taxon>
        <taxon>Ochrophyta</taxon>
        <taxon>PX clade</taxon>
        <taxon>Xanthophyceae</taxon>
        <taxon>Tribonematales</taxon>
        <taxon>Tribonemataceae</taxon>
        <taxon>Tribonema</taxon>
    </lineage>
</organism>
<evidence type="ECO:0000313" key="3">
    <source>
        <dbReference type="EMBL" id="KAG5179834.1"/>
    </source>
</evidence>
<feature type="non-terminal residue" evidence="3">
    <location>
        <position position="1"/>
    </location>
</feature>
<evidence type="ECO:0000313" key="4">
    <source>
        <dbReference type="Proteomes" id="UP000664859"/>
    </source>
</evidence>
<dbReference type="GO" id="GO:0030125">
    <property type="term" value="C:clathrin vesicle coat"/>
    <property type="evidence" value="ECO:0007669"/>
    <property type="project" value="TreeGrafter"/>
</dbReference>
<dbReference type="OrthoDB" id="10265489at2759"/>
<dbReference type="Proteomes" id="UP000664859">
    <property type="component" value="Unassembled WGS sequence"/>
</dbReference>
<feature type="non-terminal residue" evidence="3">
    <location>
        <position position="161"/>
    </location>
</feature>
<gene>
    <name evidence="3" type="ORF">JKP88DRAFT_325931</name>
</gene>
<dbReference type="InterPro" id="IPR012466">
    <property type="entry name" value="NECAP_PHear"/>
</dbReference>
<evidence type="ECO:0000259" key="2">
    <source>
        <dbReference type="Pfam" id="PF07933"/>
    </source>
</evidence>
<keyword evidence="4" id="KW-1185">Reference proteome</keyword>
<dbReference type="GO" id="GO:0006897">
    <property type="term" value="P:endocytosis"/>
    <property type="evidence" value="ECO:0007669"/>
    <property type="project" value="InterPro"/>
</dbReference>
<feature type="compositionally biased region" description="Pro residues" evidence="1">
    <location>
        <begin position="151"/>
        <end position="161"/>
    </location>
</feature>
<dbReference type="Pfam" id="PF07933">
    <property type="entry name" value="DUF1681"/>
    <property type="match status" value="1"/>
</dbReference>
<dbReference type="EMBL" id="JAFCMP010000445">
    <property type="protein sequence ID" value="KAG5179834.1"/>
    <property type="molecule type" value="Genomic_DNA"/>
</dbReference>
<protein>
    <submittedName>
        <fullName evidence="3">NECAP endocytosis associated 2</fullName>
    </submittedName>
</protein>
<name>A0A835YRJ0_9STRA</name>
<dbReference type="SUPFAM" id="SSF50729">
    <property type="entry name" value="PH domain-like"/>
    <property type="match status" value="1"/>
</dbReference>
<dbReference type="InterPro" id="IPR011993">
    <property type="entry name" value="PH-like_dom_sf"/>
</dbReference>
<feature type="domain" description="NECAP PHear" evidence="2">
    <location>
        <begin position="1"/>
        <end position="126"/>
    </location>
</feature>
<proteinExistence type="predicted"/>
<dbReference type="PANTHER" id="PTHR12847:SF9">
    <property type="entry name" value="NECAP-LIKE PROTEIN CG9132"/>
    <property type="match status" value="1"/>
</dbReference>
<dbReference type="AlphaFoldDB" id="A0A835YRJ0"/>